<name>A0A4W5MRN9_9TELE</name>
<evidence type="ECO:0000259" key="4">
    <source>
        <dbReference type="Pfam" id="PF23377"/>
    </source>
</evidence>
<dbReference type="GO" id="GO:0061512">
    <property type="term" value="P:protein localization to cilium"/>
    <property type="evidence" value="ECO:0007669"/>
    <property type="project" value="TreeGrafter"/>
</dbReference>
<dbReference type="PANTHER" id="PTHR12764:SF4">
    <property type="entry name" value="INTRAFLAGELLAR TRANSPORT PROTEIN 122 HOMOLOG"/>
    <property type="match status" value="1"/>
</dbReference>
<dbReference type="STRING" id="62062.ENSHHUP00000041721"/>
<dbReference type="Ensembl" id="ENSHHUT00000043318.1">
    <property type="protein sequence ID" value="ENSHHUP00000041721.1"/>
    <property type="gene ID" value="ENSHHUG00000025765.1"/>
</dbReference>
<accession>A0A4W5MRN9</accession>
<evidence type="ECO:0000256" key="2">
    <source>
        <dbReference type="ARBA" id="ARBA00022574"/>
    </source>
</evidence>
<keyword evidence="6" id="KW-1185">Reference proteome</keyword>
<proteinExistence type="predicted"/>
<protein>
    <recommendedName>
        <fullName evidence="4">IFT122 second beta-propeller domain-containing protein</fullName>
    </recommendedName>
</protein>
<reference evidence="6" key="1">
    <citation type="submission" date="2018-06" db="EMBL/GenBank/DDBJ databases">
        <title>Genome assembly of Danube salmon.</title>
        <authorList>
            <person name="Macqueen D.J."/>
            <person name="Gundappa M.K."/>
        </authorList>
    </citation>
    <scope>NUCLEOTIDE SEQUENCE [LARGE SCALE GENOMIC DNA]</scope>
</reference>
<evidence type="ECO:0000256" key="1">
    <source>
        <dbReference type="ARBA" id="ARBA00004120"/>
    </source>
</evidence>
<dbReference type="InterPro" id="IPR056152">
    <property type="entry name" value="Beta-prop_IFT122_2nd"/>
</dbReference>
<dbReference type="Pfam" id="PF23377">
    <property type="entry name" value="Beta-prop_IFT122_2nd"/>
    <property type="match status" value="1"/>
</dbReference>
<evidence type="ECO:0000313" key="6">
    <source>
        <dbReference type="Proteomes" id="UP000314982"/>
    </source>
</evidence>
<feature type="domain" description="IFT122 second beta-propeller" evidence="4">
    <location>
        <begin position="1"/>
        <end position="45"/>
    </location>
</feature>
<dbReference type="GO" id="GO:1905515">
    <property type="term" value="P:non-motile cilium assembly"/>
    <property type="evidence" value="ECO:0007669"/>
    <property type="project" value="TreeGrafter"/>
</dbReference>
<reference evidence="5" key="2">
    <citation type="submission" date="2025-08" db="UniProtKB">
        <authorList>
            <consortium name="Ensembl"/>
        </authorList>
    </citation>
    <scope>IDENTIFICATION</scope>
</reference>
<comment type="subcellular location">
    <subcellularLocation>
        <location evidence="1">Cytoplasm</location>
        <location evidence="1">Cytoskeleton</location>
        <location evidence="1">Cilium basal body</location>
    </subcellularLocation>
</comment>
<dbReference type="Proteomes" id="UP000314982">
    <property type="component" value="Unassembled WGS sequence"/>
</dbReference>
<evidence type="ECO:0000313" key="5">
    <source>
        <dbReference type="Ensembl" id="ENSHHUP00000041721.1"/>
    </source>
</evidence>
<evidence type="ECO:0000256" key="3">
    <source>
        <dbReference type="ARBA" id="ARBA00022737"/>
    </source>
</evidence>
<dbReference type="GO" id="GO:0097730">
    <property type="term" value="C:non-motile cilium"/>
    <property type="evidence" value="ECO:0007669"/>
    <property type="project" value="TreeGrafter"/>
</dbReference>
<reference evidence="5" key="3">
    <citation type="submission" date="2025-09" db="UniProtKB">
        <authorList>
            <consortium name="Ensembl"/>
        </authorList>
    </citation>
    <scope>IDENTIFICATION</scope>
</reference>
<dbReference type="PANTHER" id="PTHR12764">
    <property type="entry name" value="WD REPEAT DOMAIN-RELATED"/>
    <property type="match status" value="1"/>
</dbReference>
<dbReference type="GO" id="GO:0030991">
    <property type="term" value="C:intraciliary transport particle A"/>
    <property type="evidence" value="ECO:0007669"/>
    <property type="project" value="TreeGrafter"/>
</dbReference>
<organism evidence="5 6">
    <name type="scientific">Hucho hucho</name>
    <name type="common">huchen</name>
    <dbReference type="NCBI Taxonomy" id="62062"/>
    <lineage>
        <taxon>Eukaryota</taxon>
        <taxon>Metazoa</taxon>
        <taxon>Chordata</taxon>
        <taxon>Craniata</taxon>
        <taxon>Vertebrata</taxon>
        <taxon>Euteleostomi</taxon>
        <taxon>Actinopterygii</taxon>
        <taxon>Neopterygii</taxon>
        <taxon>Teleostei</taxon>
        <taxon>Protacanthopterygii</taxon>
        <taxon>Salmoniformes</taxon>
        <taxon>Salmonidae</taxon>
        <taxon>Salmoninae</taxon>
        <taxon>Hucho</taxon>
    </lineage>
</organism>
<dbReference type="InterPro" id="IPR039857">
    <property type="entry name" value="Ift122/121"/>
</dbReference>
<sequence length="46" mass="5555">MTDVIVQHLTTEQEVRMKCRELVKKIAINRNRRAIQLPEKILIYDF</sequence>
<dbReference type="GO" id="GO:0035721">
    <property type="term" value="P:intraciliary retrograde transport"/>
    <property type="evidence" value="ECO:0007669"/>
    <property type="project" value="TreeGrafter"/>
</dbReference>
<keyword evidence="3" id="KW-0677">Repeat</keyword>
<dbReference type="AlphaFoldDB" id="A0A4W5MRN9"/>
<keyword evidence="2" id="KW-0853">WD repeat</keyword>